<reference evidence="2 3" key="1">
    <citation type="submission" date="2019-02" db="EMBL/GenBank/DDBJ databases">
        <title>Deep-cultivation of Planctomycetes and their phenomic and genomic characterization uncovers novel biology.</title>
        <authorList>
            <person name="Wiegand S."/>
            <person name="Jogler M."/>
            <person name="Boedeker C."/>
            <person name="Pinto D."/>
            <person name="Vollmers J."/>
            <person name="Rivas-Marin E."/>
            <person name="Kohn T."/>
            <person name="Peeters S.H."/>
            <person name="Heuer A."/>
            <person name="Rast P."/>
            <person name="Oberbeckmann S."/>
            <person name="Bunk B."/>
            <person name="Jeske O."/>
            <person name="Meyerdierks A."/>
            <person name="Storesund J.E."/>
            <person name="Kallscheuer N."/>
            <person name="Luecker S."/>
            <person name="Lage O.M."/>
            <person name="Pohl T."/>
            <person name="Merkel B.J."/>
            <person name="Hornburger P."/>
            <person name="Mueller R.-W."/>
            <person name="Bruemmer F."/>
            <person name="Labrenz M."/>
            <person name="Spormann A.M."/>
            <person name="Op den Camp H."/>
            <person name="Overmann J."/>
            <person name="Amann R."/>
            <person name="Jetten M.S.M."/>
            <person name="Mascher T."/>
            <person name="Medema M.H."/>
            <person name="Devos D.P."/>
            <person name="Kaster A.-K."/>
            <person name="Ovreas L."/>
            <person name="Rohde M."/>
            <person name="Galperin M.Y."/>
            <person name="Jogler C."/>
        </authorList>
    </citation>
    <scope>NUCLEOTIDE SEQUENCE [LARGE SCALE GENOMIC DNA]</scope>
    <source>
        <strain evidence="2 3">Pla110</strain>
    </source>
</reference>
<dbReference type="InterPro" id="IPR007555">
    <property type="entry name" value="DUF499"/>
</dbReference>
<feature type="region of interest" description="Disordered" evidence="1">
    <location>
        <begin position="808"/>
        <end position="830"/>
    </location>
</feature>
<feature type="compositionally biased region" description="Low complexity" evidence="1">
    <location>
        <begin position="816"/>
        <end position="826"/>
    </location>
</feature>
<keyword evidence="3" id="KW-1185">Reference proteome</keyword>
<dbReference type="KEGG" id="plon:Pla110_22180"/>
<dbReference type="SUPFAM" id="SSF52540">
    <property type="entry name" value="P-loop containing nucleoside triphosphate hydrolases"/>
    <property type="match status" value="1"/>
</dbReference>
<gene>
    <name evidence="2" type="ORF">Pla110_22180</name>
</gene>
<dbReference type="Proteomes" id="UP000317178">
    <property type="component" value="Chromosome"/>
</dbReference>
<evidence type="ECO:0000256" key="1">
    <source>
        <dbReference type="SAM" id="MobiDB-lite"/>
    </source>
</evidence>
<evidence type="ECO:0000313" key="2">
    <source>
        <dbReference type="EMBL" id="QDU80488.1"/>
    </source>
</evidence>
<sequence length="913" mass="102659">MLGLTLREEFRGKRLKGTTVDFKNQSGTGALDVSAAEFLSITYPSHDLLKTIEATQQGQSRPVVLLGSRGQGKSHLMAALFHLCHNSETGASWLSEWAEHLKNPQIGNLKLRNDCFVIAESLHLQRYKYLWDILFAIHPKGNYYEGKWSGMGEKKTDVPSYDLMMEMFTDQPTVLILDEFQTWYEGLTNTKQYPWRNWAFNFIQILSEIAQKNPEKLVLVVSVREGNSDAYQQIRRVNPVDVDFKGPYAKRDRQRLLLYRIFENRMQVPNGDIAKATAAHVSEYFRLSKIPPQEHEKRTEDFVESYPFAPHLLKLLDDQVLIATDAQETRDLIKILVDLFKTYDSKKTLITAADFSLTNEKSGVASLLDSVANQLHKDLREKALRNYEVVVEAVPNANTTISHAEEIISALWLRSLTVDQMAGAEPYELQIDITGDKPIDDNRFEVELANIVDNSFNIHQVGSRLVFKREENARSKLIAHAKNGKLFQNGEDIDHLAKEIRAVISGSEDVSAKHRVVVLKKKWQGDPWSEFDEKQQPKSWNDGKLPLVVVPDYPEKLEVILGKWLKDNMQENRNTLRFLLPQKGTGNVYYDRELLVLARAVFLAMKWKTTEKVYAELERSFRKDELIPKLKSRFDRFALLSEWNYAEPAKCQFEEAKHDAQGDKIPDAVDRLVREEVFIPEEFEEYVLKLAENSESVGKLLKDLKEPRPGGKPCIPWLGEIAVKERVIRICAEGQIALNLRNMEMLQAKPSEDPDDAWTRMKGKLGTGKHLDETIMLLPDAVSVSGGKTVVTDPVTGETNSVEVVDTDGTGSFIDTGSTTTGVTTTGSGGVPGNIFGGDDEVSTVSKKPCSAPPTSGLNLLGQVESWGIGPATNVNNVALKIGKMTGAQLQDLIKDLPDGVTFGLDLEKEEGN</sequence>
<dbReference type="Pfam" id="PF04465">
    <property type="entry name" value="DUF499"/>
    <property type="match status" value="1"/>
</dbReference>
<protein>
    <recommendedName>
        <fullName evidence="4">DUF499 domain-containing protein</fullName>
    </recommendedName>
</protein>
<dbReference type="OrthoDB" id="9757917at2"/>
<evidence type="ECO:0000313" key="3">
    <source>
        <dbReference type="Proteomes" id="UP000317178"/>
    </source>
</evidence>
<name>A0A518CMP0_9PLAN</name>
<dbReference type="RefSeq" id="WP_144995763.1">
    <property type="nucleotide sequence ID" value="NZ_CP036281.1"/>
</dbReference>
<organism evidence="2 3">
    <name type="scientific">Polystyrenella longa</name>
    <dbReference type="NCBI Taxonomy" id="2528007"/>
    <lineage>
        <taxon>Bacteria</taxon>
        <taxon>Pseudomonadati</taxon>
        <taxon>Planctomycetota</taxon>
        <taxon>Planctomycetia</taxon>
        <taxon>Planctomycetales</taxon>
        <taxon>Planctomycetaceae</taxon>
        <taxon>Polystyrenella</taxon>
    </lineage>
</organism>
<dbReference type="AlphaFoldDB" id="A0A518CMP0"/>
<accession>A0A518CMP0</accession>
<dbReference type="Gene3D" id="3.40.50.300">
    <property type="entry name" value="P-loop containing nucleotide triphosphate hydrolases"/>
    <property type="match status" value="1"/>
</dbReference>
<evidence type="ECO:0008006" key="4">
    <source>
        <dbReference type="Google" id="ProtNLM"/>
    </source>
</evidence>
<dbReference type="EMBL" id="CP036281">
    <property type="protein sequence ID" value="QDU80488.1"/>
    <property type="molecule type" value="Genomic_DNA"/>
</dbReference>
<proteinExistence type="predicted"/>
<dbReference type="InterPro" id="IPR027417">
    <property type="entry name" value="P-loop_NTPase"/>
</dbReference>